<feature type="region of interest" description="Disordered" evidence="10">
    <location>
        <begin position="54"/>
        <end position="108"/>
    </location>
</feature>
<dbReference type="GO" id="GO:0015031">
    <property type="term" value="P:protein transport"/>
    <property type="evidence" value="ECO:0007669"/>
    <property type="project" value="UniProtKB-KW"/>
</dbReference>
<comment type="caution">
    <text evidence="12">The sequence shown here is derived from an EMBL/GenBank/DDBJ whole genome shotgun (WGS) entry which is preliminary data.</text>
</comment>
<keyword evidence="9" id="KW-0472">Membrane</keyword>
<dbReference type="AlphaFoldDB" id="A0A8J7LYN3"/>
<keyword evidence="6" id="KW-0812">Transmembrane</keyword>
<evidence type="ECO:0000256" key="8">
    <source>
        <dbReference type="ARBA" id="ARBA00022989"/>
    </source>
</evidence>
<feature type="compositionally biased region" description="Low complexity" evidence="10">
    <location>
        <begin position="54"/>
        <end position="66"/>
    </location>
</feature>
<sequence>MLPGEFRRAAPLFAASLLLHLLVLLEMGNQLQPAPHPQRPMALFMAAAAPSAPGRGASPGALSAASTREIASPGSGATGRQARDAAPGGAEQPVTVPAPLPPVPAAAVHHASGLRNRVAPVARSLEANPAPAIPAPFPLRAASVGGSASERERSVRSAEGTGNGVGAPAGSGASGARGARDDGGKGGAGGRDARGASGGTGRGRDFPLILKRLIEAHKQYPVAARRGGREGSCQRRFVLSRNGTLQSVEEVSSCGHPFLDAAATRAITSIGKFPPIPADYPGSDAAFTVTLNFSLRGEQ</sequence>
<evidence type="ECO:0000256" key="7">
    <source>
        <dbReference type="ARBA" id="ARBA00022927"/>
    </source>
</evidence>
<evidence type="ECO:0000256" key="5">
    <source>
        <dbReference type="ARBA" id="ARBA00022519"/>
    </source>
</evidence>
<feature type="compositionally biased region" description="Gly residues" evidence="10">
    <location>
        <begin position="161"/>
        <end position="175"/>
    </location>
</feature>
<comment type="subcellular location">
    <subcellularLocation>
        <location evidence="1">Cell inner membrane</location>
        <topology evidence="1">Single-pass membrane protein</topology>
        <orientation evidence="1">Periplasmic side</orientation>
    </subcellularLocation>
</comment>
<dbReference type="RefSeq" id="WP_199384183.1">
    <property type="nucleotide sequence ID" value="NZ_JAEMHM010000008.1"/>
</dbReference>
<feature type="region of interest" description="Disordered" evidence="10">
    <location>
        <begin position="142"/>
        <end position="204"/>
    </location>
</feature>
<reference evidence="12" key="1">
    <citation type="submission" date="2020-12" db="EMBL/GenBank/DDBJ databases">
        <title>Geomonas sp. Red875, isolated from river sediment.</title>
        <authorList>
            <person name="Xu Z."/>
            <person name="Zhang Z."/>
            <person name="Masuda Y."/>
            <person name="Itoh H."/>
            <person name="Senoo K."/>
        </authorList>
    </citation>
    <scope>NUCLEOTIDE SEQUENCE</scope>
    <source>
        <strain evidence="12">Red875</strain>
    </source>
</reference>
<dbReference type="InterPro" id="IPR037682">
    <property type="entry name" value="TonB_C"/>
</dbReference>
<evidence type="ECO:0000256" key="1">
    <source>
        <dbReference type="ARBA" id="ARBA00004383"/>
    </source>
</evidence>
<evidence type="ECO:0000256" key="4">
    <source>
        <dbReference type="ARBA" id="ARBA00022475"/>
    </source>
</evidence>
<dbReference type="PANTHER" id="PTHR33446">
    <property type="entry name" value="PROTEIN TONB-RELATED"/>
    <property type="match status" value="1"/>
</dbReference>
<evidence type="ECO:0000256" key="10">
    <source>
        <dbReference type="SAM" id="MobiDB-lite"/>
    </source>
</evidence>
<dbReference type="GO" id="GO:0005886">
    <property type="term" value="C:plasma membrane"/>
    <property type="evidence" value="ECO:0007669"/>
    <property type="project" value="UniProtKB-SubCell"/>
</dbReference>
<accession>A0A8J7LYN3</accession>
<dbReference type="Pfam" id="PF03544">
    <property type="entry name" value="TonB_C"/>
    <property type="match status" value="1"/>
</dbReference>
<feature type="compositionally biased region" description="Gly residues" evidence="10">
    <location>
        <begin position="185"/>
        <end position="201"/>
    </location>
</feature>
<keyword evidence="4" id="KW-1003">Cell membrane</keyword>
<dbReference type="Gene3D" id="3.30.1150.10">
    <property type="match status" value="1"/>
</dbReference>
<dbReference type="EMBL" id="JAEMHM010000008">
    <property type="protein sequence ID" value="MBJ6725296.1"/>
    <property type="molecule type" value="Genomic_DNA"/>
</dbReference>
<proteinExistence type="inferred from homology"/>
<evidence type="ECO:0000313" key="13">
    <source>
        <dbReference type="Proteomes" id="UP000636888"/>
    </source>
</evidence>
<dbReference type="PROSITE" id="PS52015">
    <property type="entry name" value="TONB_CTD"/>
    <property type="match status" value="1"/>
</dbReference>
<evidence type="ECO:0000259" key="11">
    <source>
        <dbReference type="PROSITE" id="PS52015"/>
    </source>
</evidence>
<keyword evidence="13" id="KW-1185">Reference proteome</keyword>
<keyword evidence="7" id="KW-0653">Protein transport</keyword>
<dbReference type="InterPro" id="IPR006260">
    <property type="entry name" value="TonB/TolA_C"/>
</dbReference>
<evidence type="ECO:0000256" key="9">
    <source>
        <dbReference type="ARBA" id="ARBA00023136"/>
    </source>
</evidence>
<feature type="domain" description="TonB C-terminal" evidence="11">
    <location>
        <begin position="205"/>
        <end position="299"/>
    </location>
</feature>
<dbReference type="Proteomes" id="UP000636888">
    <property type="component" value="Unassembled WGS sequence"/>
</dbReference>
<keyword evidence="8" id="KW-1133">Transmembrane helix</keyword>
<dbReference type="SUPFAM" id="SSF74653">
    <property type="entry name" value="TolA/TonB C-terminal domain"/>
    <property type="match status" value="1"/>
</dbReference>
<dbReference type="NCBIfam" id="TIGR01352">
    <property type="entry name" value="tonB_Cterm"/>
    <property type="match status" value="1"/>
</dbReference>
<keyword evidence="5" id="KW-0997">Cell inner membrane</keyword>
<evidence type="ECO:0000256" key="3">
    <source>
        <dbReference type="ARBA" id="ARBA00022448"/>
    </source>
</evidence>
<dbReference type="InterPro" id="IPR051045">
    <property type="entry name" value="TonB-dependent_transducer"/>
</dbReference>
<evidence type="ECO:0000313" key="12">
    <source>
        <dbReference type="EMBL" id="MBJ6725296.1"/>
    </source>
</evidence>
<protein>
    <submittedName>
        <fullName evidence="12">Energy transducer TonB</fullName>
    </submittedName>
</protein>
<dbReference type="GO" id="GO:0055085">
    <property type="term" value="P:transmembrane transport"/>
    <property type="evidence" value="ECO:0007669"/>
    <property type="project" value="InterPro"/>
</dbReference>
<evidence type="ECO:0000256" key="2">
    <source>
        <dbReference type="ARBA" id="ARBA00006555"/>
    </source>
</evidence>
<name>A0A8J7LYN3_9BACT</name>
<keyword evidence="3" id="KW-0813">Transport</keyword>
<organism evidence="12 13">
    <name type="scientific">Geomesophilobacter sediminis</name>
    <dbReference type="NCBI Taxonomy" id="2798584"/>
    <lineage>
        <taxon>Bacteria</taxon>
        <taxon>Pseudomonadati</taxon>
        <taxon>Thermodesulfobacteriota</taxon>
        <taxon>Desulfuromonadia</taxon>
        <taxon>Geobacterales</taxon>
        <taxon>Geobacteraceae</taxon>
        <taxon>Geomesophilobacter</taxon>
    </lineage>
</organism>
<evidence type="ECO:0000256" key="6">
    <source>
        <dbReference type="ARBA" id="ARBA00022692"/>
    </source>
</evidence>
<comment type="similarity">
    <text evidence="2">Belongs to the TonB family.</text>
</comment>
<gene>
    <name evidence="12" type="ORF">JFN93_11295</name>
</gene>